<reference evidence="2 3" key="1">
    <citation type="journal article" date="2014" name="PLoS ONE">
        <title>Global Analysis of Gene Expression Profiles in Physic Nut (Jatropha curcas L.) Seedlings Exposed to Salt Stress.</title>
        <authorList>
            <person name="Zhang L."/>
            <person name="Zhang C."/>
            <person name="Wu P."/>
            <person name="Chen Y."/>
            <person name="Li M."/>
            <person name="Jiang H."/>
            <person name="Wu G."/>
        </authorList>
    </citation>
    <scope>NUCLEOTIDE SEQUENCE [LARGE SCALE GENOMIC DNA]</scope>
    <source>
        <strain evidence="3">cv. GZQX0401</strain>
        <tissue evidence="2">Young leaves</tissue>
    </source>
</reference>
<organism evidence="2 3">
    <name type="scientific">Jatropha curcas</name>
    <name type="common">Barbados nut</name>
    <dbReference type="NCBI Taxonomy" id="180498"/>
    <lineage>
        <taxon>Eukaryota</taxon>
        <taxon>Viridiplantae</taxon>
        <taxon>Streptophyta</taxon>
        <taxon>Embryophyta</taxon>
        <taxon>Tracheophyta</taxon>
        <taxon>Spermatophyta</taxon>
        <taxon>Magnoliopsida</taxon>
        <taxon>eudicotyledons</taxon>
        <taxon>Gunneridae</taxon>
        <taxon>Pentapetalae</taxon>
        <taxon>rosids</taxon>
        <taxon>fabids</taxon>
        <taxon>Malpighiales</taxon>
        <taxon>Euphorbiaceae</taxon>
        <taxon>Crotonoideae</taxon>
        <taxon>Jatropheae</taxon>
        <taxon>Jatropha</taxon>
    </lineage>
</organism>
<feature type="region of interest" description="Disordered" evidence="1">
    <location>
        <begin position="83"/>
        <end position="104"/>
    </location>
</feature>
<accession>A0A067LG68</accession>
<sequence length="104" mass="11999">MPEDCTYHSETLSYDFETYVKKTPLNEVRELVKRQLECSISDNCKENYPEHLRGLLEVEDKFKDIVQSTVDSVKQELSEIREEIQKSKEGEGSPKPESVTENSG</sequence>
<proteinExistence type="predicted"/>
<name>A0A067LG68_JATCU</name>
<feature type="compositionally biased region" description="Basic and acidic residues" evidence="1">
    <location>
        <begin position="83"/>
        <end position="94"/>
    </location>
</feature>
<evidence type="ECO:0000313" key="2">
    <source>
        <dbReference type="EMBL" id="KDP43555.1"/>
    </source>
</evidence>
<dbReference type="Proteomes" id="UP000027138">
    <property type="component" value="Unassembled WGS sequence"/>
</dbReference>
<protein>
    <submittedName>
        <fullName evidence="2">Uncharacterized protein</fullName>
    </submittedName>
</protein>
<dbReference type="EMBL" id="KK914267">
    <property type="protein sequence ID" value="KDP43555.1"/>
    <property type="molecule type" value="Genomic_DNA"/>
</dbReference>
<keyword evidence="3" id="KW-1185">Reference proteome</keyword>
<gene>
    <name evidence="2" type="ORF">JCGZ_16842</name>
</gene>
<evidence type="ECO:0000256" key="1">
    <source>
        <dbReference type="SAM" id="MobiDB-lite"/>
    </source>
</evidence>
<evidence type="ECO:0000313" key="3">
    <source>
        <dbReference type="Proteomes" id="UP000027138"/>
    </source>
</evidence>
<dbReference type="AlphaFoldDB" id="A0A067LG68"/>